<dbReference type="SUPFAM" id="SSF53474">
    <property type="entry name" value="alpha/beta-Hydrolases"/>
    <property type="match status" value="1"/>
</dbReference>
<dbReference type="PANTHER" id="PTHR43433:SF5">
    <property type="entry name" value="AB HYDROLASE-1 DOMAIN-CONTAINING PROTEIN"/>
    <property type="match status" value="1"/>
</dbReference>
<reference evidence="2" key="1">
    <citation type="journal article" date="2021" name="Gut Microbes">
        <title>A synthetic consortium of 100 gut commensals modulates the composition and function in a colon model of the microbiome of elderly subjects.</title>
        <authorList>
            <person name="Perez M."/>
            <person name="Ntemiri A."/>
            <person name="Tan H."/>
            <person name="Harris H.M.B."/>
            <person name="Roager H.M."/>
            <person name="Ribiere C."/>
            <person name="O'Toole P.W."/>
        </authorList>
    </citation>
    <scope>NUCLEOTIDE SEQUENCE</scope>
    <source>
        <strain evidence="2">MCC335</strain>
    </source>
</reference>
<dbReference type="Gene3D" id="3.40.50.1820">
    <property type="entry name" value="alpha/beta hydrolase"/>
    <property type="match status" value="1"/>
</dbReference>
<accession>A0AA41K7P9</accession>
<feature type="domain" description="AB hydrolase-1" evidence="1">
    <location>
        <begin position="25"/>
        <end position="130"/>
    </location>
</feature>
<keyword evidence="2" id="KW-0378">Hydrolase</keyword>
<evidence type="ECO:0000259" key="1">
    <source>
        <dbReference type="Pfam" id="PF00561"/>
    </source>
</evidence>
<protein>
    <submittedName>
        <fullName evidence="2">Alpha/beta fold hydrolase</fullName>
    </submittedName>
</protein>
<dbReference type="Pfam" id="PF00561">
    <property type="entry name" value="Abhydrolase_1"/>
    <property type="match status" value="1"/>
</dbReference>
<dbReference type="InterPro" id="IPR029058">
    <property type="entry name" value="AB_hydrolase_fold"/>
</dbReference>
<dbReference type="Proteomes" id="UP000708338">
    <property type="component" value="Unassembled WGS sequence"/>
</dbReference>
<dbReference type="AlphaFoldDB" id="A0AA41K7P9"/>
<name>A0AA41K7P9_9FIRM</name>
<evidence type="ECO:0000313" key="3">
    <source>
        <dbReference type="Proteomes" id="UP000708338"/>
    </source>
</evidence>
<comment type="caution">
    <text evidence="2">The sequence shown here is derived from an EMBL/GenBank/DDBJ whole genome shotgun (WGS) entry which is preliminary data.</text>
</comment>
<gene>
    <name evidence="2" type="ORF">GPL26_19515</name>
</gene>
<organism evidence="2 3">
    <name type="scientific">Enterocloster citroniae</name>
    <dbReference type="NCBI Taxonomy" id="358743"/>
    <lineage>
        <taxon>Bacteria</taxon>
        <taxon>Bacillati</taxon>
        <taxon>Bacillota</taxon>
        <taxon>Clostridia</taxon>
        <taxon>Lachnospirales</taxon>
        <taxon>Lachnospiraceae</taxon>
        <taxon>Enterocloster</taxon>
    </lineage>
</organism>
<evidence type="ECO:0000313" key="2">
    <source>
        <dbReference type="EMBL" id="MBT9811812.1"/>
    </source>
</evidence>
<sequence length="250" mass="28026">MFMSEGYVDNRFASLYYKELGQGIPLIMLHGNGESHEIFSRLAGLMSRYYRVILMDSRGHGASHLKEEARAQELTTSGMAEDVVQVMEVLHVPQAVILGFSDGANVALETASQYPDKVLAVVAVSGNALPRGMNAFFYVQVRAKYALWHVMEKIPLTGPMKERAVAGRQLNGLMAHWPRLTKTQLSRIQAPVLILTGRHDLIRPRHSLWMGEQIMDAKVVFVKGADHFTLLKKEKAYASHIVAWLREKGL</sequence>
<dbReference type="InterPro" id="IPR050471">
    <property type="entry name" value="AB_hydrolase"/>
</dbReference>
<dbReference type="InterPro" id="IPR000073">
    <property type="entry name" value="AB_hydrolase_1"/>
</dbReference>
<dbReference type="GO" id="GO:0016787">
    <property type="term" value="F:hydrolase activity"/>
    <property type="evidence" value="ECO:0007669"/>
    <property type="project" value="UniProtKB-KW"/>
</dbReference>
<proteinExistence type="predicted"/>
<dbReference type="PANTHER" id="PTHR43433">
    <property type="entry name" value="HYDROLASE, ALPHA/BETA FOLD FAMILY PROTEIN"/>
    <property type="match status" value="1"/>
</dbReference>
<dbReference type="EMBL" id="WQPS01000034">
    <property type="protein sequence ID" value="MBT9811812.1"/>
    <property type="molecule type" value="Genomic_DNA"/>
</dbReference>